<protein>
    <submittedName>
        <fullName evidence="3">Ankyrin repeat domain-containing protein</fullName>
    </submittedName>
</protein>
<feature type="compositionally biased region" description="Acidic residues" evidence="2">
    <location>
        <begin position="561"/>
        <end position="582"/>
    </location>
</feature>
<dbReference type="SUPFAM" id="SSF48403">
    <property type="entry name" value="Ankyrin repeat"/>
    <property type="match status" value="1"/>
</dbReference>
<organism evidence="3 4">
    <name type="scientific">Streptomyces drozdowiczii</name>
    <dbReference type="NCBI Taxonomy" id="202862"/>
    <lineage>
        <taxon>Bacteria</taxon>
        <taxon>Bacillati</taxon>
        <taxon>Actinomycetota</taxon>
        <taxon>Actinomycetes</taxon>
        <taxon>Kitasatosporales</taxon>
        <taxon>Streptomycetaceae</taxon>
        <taxon>Streptomyces</taxon>
    </lineage>
</organism>
<feature type="region of interest" description="Disordered" evidence="2">
    <location>
        <begin position="554"/>
        <end position="582"/>
    </location>
</feature>
<reference evidence="3" key="1">
    <citation type="journal article" date="2022" name="Front. Microbiol.">
        <title>Mirubactin C rescues the lethal effect of cell wall biosynthesis mutations in Bacillus subtilis.</title>
        <authorList>
            <person name="Kepplinger B."/>
            <person name="Wen X."/>
            <person name="Tyler A.R."/>
            <person name="Kim B.Y."/>
            <person name="Brown J."/>
            <person name="Banks P."/>
            <person name="Dashti Y."/>
            <person name="Mackenzie E.S."/>
            <person name="Wills C."/>
            <person name="Kawai Y."/>
            <person name="Waldron K.J."/>
            <person name="Allenby N.E.E."/>
            <person name="Wu L.J."/>
            <person name="Hall M.J."/>
            <person name="Errington J."/>
        </authorList>
    </citation>
    <scope>NUCLEOTIDE SEQUENCE</scope>
    <source>
        <strain evidence="3">MDA8-470</strain>
    </source>
</reference>
<evidence type="ECO:0000256" key="1">
    <source>
        <dbReference type="PROSITE-ProRule" id="PRU00023"/>
    </source>
</evidence>
<dbReference type="Proteomes" id="UP001164963">
    <property type="component" value="Chromosome"/>
</dbReference>
<feature type="repeat" description="ANK" evidence="1">
    <location>
        <begin position="493"/>
        <end position="526"/>
    </location>
</feature>
<keyword evidence="1" id="KW-0040">ANK repeat</keyword>
<dbReference type="InterPro" id="IPR002110">
    <property type="entry name" value="Ankyrin_rpt"/>
</dbReference>
<keyword evidence="4" id="KW-1185">Reference proteome</keyword>
<dbReference type="InterPro" id="IPR036770">
    <property type="entry name" value="Ankyrin_rpt-contain_sf"/>
</dbReference>
<dbReference type="RefSeq" id="WP_265539529.1">
    <property type="nucleotide sequence ID" value="NZ_CP098740.1"/>
</dbReference>
<dbReference type="PROSITE" id="PS50088">
    <property type="entry name" value="ANK_REPEAT"/>
    <property type="match status" value="1"/>
</dbReference>
<evidence type="ECO:0000313" key="4">
    <source>
        <dbReference type="Proteomes" id="UP001164963"/>
    </source>
</evidence>
<dbReference type="EMBL" id="CP098740">
    <property type="protein sequence ID" value="UZK53566.1"/>
    <property type="molecule type" value="Genomic_DNA"/>
</dbReference>
<proteinExistence type="predicted"/>
<evidence type="ECO:0000313" key="3">
    <source>
        <dbReference type="EMBL" id="UZK53566.1"/>
    </source>
</evidence>
<evidence type="ECO:0000256" key="2">
    <source>
        <dbReference type="SAM" id="MobiDB-lite"/>
    </source>
</evidence>
<name>A0ABY6PP74_9ACTN</name>
<dbReference type="Gene3D" id="1.25.40.20">
    <property type="entry name" value="Ankyrin repeat-containing domain"/>
    <property type="match status" value="1"/>
</dbReference>
<sequence length="582" mass="63679">MSRRDTALFLSSEQAASWRQVRRYAVPRAVIEESAALREAGDWRGACAAAGFEVRIDPDKVSARYGPETAEALLADLRDLVPDLVRWHLPRILAGRSTLATDRTVLLAGYGSAPGAYLQLSTPAMVDGPQRLPLRFGPPKRRAGYGLTDDWRSLGHLWRASEAGGLRARAGGADRLPFLAADGTPLPADLLPPDEDPGSGDPVARAEWIHLLYADERIADALAAAGIEWDPTPPEMPSYYRTTPETIVAGLALDVPRLEAEVRRFAELVGAEVFQIGQDWRARVRLDFTGPGLGGRLRIRLVNREAADGAVFLPEAVWRRMPDLELLADGVLTPTDLHPLVARSLFPDHEGPFGPPGVTPPAPVRVRCRGEWHEVGFRDGTLTSPHTAQERQRESALRAFGGAVTGCFAVEHACLTGTGRLPRALAAQRRDLFLRAQHGDTAGVVALLDAGVDPRVRDGGKHTLLHVLPLLDHTVLLPRLLAAGLDLEARDHRERTPLSAAVSGRGTAALVRDLLDAGARIDVSDQTELSLEQMIRKYRRTDLRFLAERVLKEHPDAGSEWWDEWDEDAEDDGYDDEEGDDA</sequence>
<accession>A0ABY6PP74</accession>
<gene>
    <name evidence="3" type="ORF">NEH16_04885</name>
</gene>